<name>A0A1M6NF55_9PROT</name>
<dbReference type="InterPro" id="IPR000639">
    <property type="entry name" value="Epox_hydrolase-like"/>
</dbReference>
<evidence type="ECO:0000259" key="2">
    <source>
        <dbReference type="Pfam" id="PF00561"/>
    </source>
</evidence>
<dbReference type="GO" id="GO:0003824">
    <property type="term" value="F:catalytic activity"/>
    <property type="evidence" value="ECO:0007669"/>
    <property type="project" value="InterPro"/>
</dbReference>
<dbReference type="InterPro" id="IPR029058">
    <property type="entry name" value="AB_hydrolase_fold"/>
</dbReference>
<dbReference type="STRING" id="198092.SAMN02745194_03776"/>
<dbReference type="FunFam" id="3.40.50.1820:FF:000205">
    <property type="entry name" value="Non-haem bromoperoxidase BPO-A2"/>
    <property type="match status" value="1"/>
</dbReference>
<dbReference type="AlphaFoldDB" id="A0A1M6NF55"/>
<dbReference type="Proteomes" id="UP000184387">
    <property type="component" value="Unassembled WGS sequence"/>
</dbReference>
<feature type="domain" description="AB hydrolase-1" evidence="2">
    <location>
        <begin position="21"/>
        <end position="259"/>
    </location>
</feature>
<dbReference type="PANTHER" id="PTHR43433">
    <property type="entry name" value="HYDROLASE, ALPHA/BETA FOLD FAMILY PROTEIN"/>
    <property type="match status" value="1"/>
</dbReference>
<evidence type="ECO:0000313" key="3">
    <source>
        <dbReference type="EMBL" id="SHJ94322.1"/>
    </source>
</evidence>
<dbReference type="InterPro" id="IPR000073">
    <property type="entry name" value="AB_hydrolase_1"/>
</dbReference>
<reference evidence="3 4" key="1">
    <citation type="submission" date="2016-11" db="EMBL/GenBank/DDBJ databases">
        <authorList>
            <person name="Jaros S."/>
            <person name="Januszkiewicz K."/>
            <person name="Wedrychowicz H."/>
        </authorList>
    </citation>
    <scope>NUCLEOTIDE SEQUENCE [LARGE SCALE GENOMIC DNA]</scope>
    <source>
        <strain evidence="3 4">DSM 14916</strain>
    </source>
</reference>
<dbReference type="InterPro" id="IPR050471">
    <property type="entry name" value="AB_hydrolase"/>
</dbReference>
<dbReference type="EMBL" id="FQZF01000026">
    <property type="protein sequence ID" value="SHJ94322.1"/>
    <property type="molecule type" value="Genomic_DNA"/>
</dbReference>
<comment type="similarity">
    <text evidence="1">Belongs to the AB hydrolase superfamily. Bacterial non-heme haloperoxidase / perhydrolase family.</text>
</comment>
<organism evidence="3 4">
    <name type="scientific">Muricoccus roseus</name>
    <dbReference type="NCBI Taxonomy" id="198092"/>
    <lineage>
        <taxon>Bacteria</taxon>
        <taxon>Pseudomonadati</taxon>
        <taxon>Pseudomonadota</taxon>
        <taxon>Alphaproteobacteria</taxon>
        <taxon>Acetobacterales</taxon>
        <taxon>Roseomonadaceae</taxon>
        <taxon>Muricoccus</taxon>
    </lineage>
</organism>
<evidence type="ECO:0000256" key="1">
    <source>
        <dbReference type="ARBA" id="ARBA00038128"/>
    </source>
</evidence>
<protein>
    <submittedName>
        <fullName evidence="3">Pimeloyl-ACP methyl ester carboxylesterase</fullName>
    </submittedName>
</protein>
<dbReference type="SUPFAM" id="SSF53474">
    <property type="entry name" value="alpha/beta-Hydrolases"/>
    <property type="match status" value="1"/>
</dbReference>
<proteinExistence type="inferred from homology"/>
<dbReference type="PANTHER" id="PTHR43433:SF4">
    <property type="entry name" value="NON-HEME CHLOROPEROXIDASE-RELATED"/>
    <property type="match status" value="1"/>
</dbReference>
<evidence type="ECO:0000313" key="4">
    <source>
        <dbReference type="Proteomes" id="UP000184387"/>
    </source>
</evidence>
<gene>
    <name evidence="3" type="ORF">SAMN02745194_03776</name>
</gene>
<dbReference type="RefSeq" id="WP_073137597.1">
    <property type="nucleotide sequence ID" value="NZ_FQZF01000026.1"/>
</dbReference>
<keyword evidence="4" id="KW-1185">Reference proteome</keyword>
<dbReference type="Pfam" id="PF00561">
    <property type="entry name" value="Abhydrolase_1"/>
    <property type="match status" value="1"/>
</dbReference>
<dbReference type="Gene3D" id="3.40.50.1820">
    <property type="entry name" value="alpha/beta hydrolase"/>
    <property type="match status" value="1"/>
</dbReference>
<accession>A0A1M6NF55</accession>
<sequence length="273" mass="29710">MPFVTTRDGVAIHYTDWGSGKPVVLLHGWPLSGAMWEYQAVFLASQGFRVIAPDRRGFGRSEQPGSGYDYDTLADDLAALMEALDLQGATLVGFSMAGGEVARYLKRHGAGRVAKAVLVSAVTPFLLKTPDHEEGVPRETFDEMVRGLSDDRPYFLTSFGRQFFGAGMLNFGVTNEILQWAHGLAMQASPKATLDCVRAFSETDFRSDMAAFAVPTLVIHGDSDATVPIDVTGRAAARMILGARMIVYPGAPHGLFFTEKLRLNADLAEFLRS</sequence>
<dbReference type="PRINTS" id="PR00412">
    <property type="entry name" value="EPOXHYDRLASE"/>
</dbReference>
<dbReference type="PRINTS" id="PR00111">
    <property type="entry name" value="ABHYDROLASE"/>
</dbReference>
<dbReference type="OrthoDB" id="9779853at2"/>